<accession>A0A7W9WV88</accession>
<comment type="caution">
    <text evidence="2">The sequence shown here is derived from an EMBL/GenBank/DDBJ whole genome shotgun (WGS) entry which is preliminary data.</text>
</comment>
<evidence type="ECO:0000313" key="3">
    <source>
        <dbReference type="Proteomes" id="UP000571554"/>
    </source>
</evidence>
<keyword evidence="3" id="KW-1185">Reference proteome</keyword>
<dbReference type="EMBL" id="JACHBW010000052">
    <property type="protein sequence ID" value="MBB6107220.1"/>
    <property type="molecule type" value="Genomic_DNA"/>
</dbReference>
<evidence type="ECO:0000313" key="2">
    <source>
        <dbReference type="EMBL" id="MBB6107220.1"/>
    </source>
</evidence>
<keyword evidence="1" id="KW-0812">Transmembrane</keyword>
<proteinExistence type="predicted"/>
<feature type="transmembrane region" description="Helical" evidence="1">
    <location>
        <begin position="6"/>
        <end position="23"/>
    </location>
</feature>
<evidence type="ECO:0000256" key="1">
    <source>
        <dbReference type="SAM" id="Phobius"/>
    </source>
</evidence>
<protein>
    <submittedName>
        <fullName evidence="2">Uncharacterized protein</fullName>
    </submittedName>
</protein>
<keyword evidence="1" id="KW-0472">Membrane</keyword>
<dbReference type="Proteomes" id="UP000571554">
    <property type="component" value="Unassembled WGS sequence"/>
</dbReference>
<gene>
    <name evidence="2" type="ORF">F4827_007102</name>
</gene>
<reference evidence="2 3" key="1">
    <citation type="submission" date="2020-08" db="EMBL/GenBank/DDBJ databases">
        <title>Above-ground endophytic microbial communities from plants in different locations in the United States.</title>
        <authorList>
            <person name="Frank C."/>
        </authorList>
    </citation>
    <scope>NUCLEOTIDE SEQUENCE [LARGE SCALE GENOMIC DNA]</scope>
    <source>
        <strain evidence="2 3">WP4_2_2</strain>
    </source>
</reference>
<sequence length="51" mass="6227">MSQSMISVVVGLGVFLVILIVLFRRYRIEHPGEGMFQWMDSHHMRWMHRRR</sequence>
<name>A0A7W9WV88_9BURK</name>
<dbReference type="AlphaFoldDB" id="A0A7W9WV88"/>
<keyword evidence="1" id="KW-1133">Transmembrane helix</keyword>
<organism evidence="2 3">
    <name type="scientific">Paraburkholderia bannensis</name>
    <dbReference type="NCBI Taxonomy" id="765414"/>
    <lineage>
        <taxon>Bacteria</taxon>
        <taxon>Pseudomonadati</taxon>
        <taxon>Pseudomonadota</taxon>
        <taxon>Betaproteobacteria</taxon>
        <taxon>Burkholderiales</taxon>
        <taxon>Burkholderiaceae</taxon>
        <taxon>Paraburkholderia</taxon>
    </lineage>
</organism>